<name>A0A8J3WNX3_9ACTN</name>
<dbReference type="EMBL" id="BOOJ01000102">
    <property type="protein sequence ID" value="GIH97804.1"/>
    <property type="molecule type" value="Genomic_DNA"/>
</dbReference>
<dbReference type="PANTHER" id="PTHR35526">
    <property type="entry name" value="ANTI-SIGMA-F FACTOR RSBW-RELATED"/>
    <property type="match status" value="1"/>
</dbReference>
<reference evidence="3 4" key="1">
    <citation type="submission" date="2021-01" db="EMBL/GenBank/DDBJ databases">
        <title>Whole genome shotgun sequence of Planobispora siamensis NBRC 107568.</title>
        <authorList>
            <person name="Komaki H."/>
            <person name="Tamura T."/>
        </authorList>
    </citation>
    <scope>NUCLEOTIDE SEQUENCE [LARGE SCALE GENOMIC DNA]</scope>
    <source>
        <strain evidence="3 4">NBRC 107568</strain>
    </source>
</reference>
<gene>
    <name evidence="3" type="ORF">Psi01_84340</name>
</gene>
<evidence type="ECO:0000313" key="3">
    <source>
        <dbReference type="EMBL" id="GIH97804.1"/>
    </source>
</evidence>
<dbReference type="CDD" id="cd16936">
    <property type="entry name" value="HATPase_RsbW-like"/>
    <property type="match status" value="1"/>
</dbReference>
<dbReference type="SUPFAM" id="SSF55874">
    <property type="entry name" value="ATPase domain of HSP90 chaperone/DNA topoisomerase II/histidine kinase"/>
    <property type="match status" value="1"/>
</dbReference>
<dbReference type="AlphaFoldDB" id="A0A8J3WNX3"/>
<dbReference type="InterPro" id="IPR036890">
    <property type="entry name" value="HATPase_C_sf"/>
</dbReference>
<evidence type="ECO:0000313" key="4">
    <source>
        <dbReference type="Proteomes" id="UP000619788"/>
    </source>
</evidence>
<dbReference type="PANTHER" id="PTHR35526:SF3">
    <property type="entry name" value="ANTI-SIGMA-F FACTOR RSBW"/>
    <property type="match status" value="1"/>
</dbReference>
<accession>A0A8J3WNX3</accession>
<proteinExistence type="predicted"/>
<keyword evidence="4" id="KW-1185">Reference proteome</keyword>
<dbReference type="Gene3D" id="3.30.565.10">
    <property type="entry name" value="Histidine kinase-like ATPase, C-terminal domain"/>
    <property type="match status" value="1"/>
</dbReference>
<comment type="caution">
    <text evidence="3">The sequence shown here is derived from an EMBL/GenBank/DDBJ whole genome shotgun (WGS) entry which is preliminary data.</text>
</comment>
<evidence type="ECO:0000256" key="1">
    <source>
        <dbReference type="ARBA" id="ARBA00022527"/>
    </source>
</evidence>
<keyword evidence="1" id="KW-0723">Serine/threonine-protein kinase</keyword>
<keyword evidence="1" id="KW-0418">Kinase</keyword>
<dbReference type="InterPro" id="IPR003594">
    <property type="entry name" value="HATPase_dom"/>
</dbReference>
<sequence length="169" mass="18073">MITMPDDNDRVLMTRISPDPGAGPMALLSRRRFAGSPEQVRHARRFVELAVGECSATEYAVLLTSELASNAVRHTESGNGGSFEVSVYVGDSRLRVEVADEGSTRTAPEARLIDLDEEQLPGGRGIAIVDLCAACWGHSGDDSGRVVWFELTRDGSVAGEDSLDLPKGA</sequence>
<dbReference type="GO" id="GO:0004674">
    <property type="term" value="F:protein serine/threonine kinase activity"/>
    <property type="evidence" value="ECO:0007669"/>
    <property type="project" value="UniProtKB-KW"/>
</dbReference>
<protein>
    <recommendedName>
        <fullName evidence="2">Histidine kinase/HSP90-like ATPase domain-containing protein</fullName>
    </recommendedName>
</protein>
<dbReference type="Pfam" id="PF13581">
    <property type="entry name" value="HATPase_c_2"/>
    <property type="match status" value="1"/>
</dbReference>
<keyword evidence="1" id="KW-0808">Transferase</keyword>
<feature type="domain" description="Histidine kinase/HSP90-like ATPase" evidence="2">
    <location>
        <begin position="34"/>
        <end position="129"/>
    </location>
</feature>
<dbReference type="InterPro" id="IPR050267">
    <property type="entry name" value="Anti-sigma-factor_SerPK"/>
</dbReference>
<evidence type="ECO:0000259" key="2">
    <source>
        <dbReference type="Pfam" id="PF13581"/>
    </source>
</evidence>
<organism evidence="3 4">
    <name type="scientific">Planobispora siamensis</name>
    <dbReference type="NCBI Taxonomy" id="936338"/>
    <lineage>
        <taxon>Bacteria</taxon>
        <taxon>Bacillati</taxon>
        <taxon>Actinomycetota</taxon>
        <taxon>Actinomycetes</taxon>
        <taxon>Streptosporangiales</taxon>
        <taxon>Streptosporangiaceae</taxon>
        <taxon>Planobispora</taxon>
    </lineage>
</organism>
<dbReference type="Proteomes" id="UP000619788">
    <property type="component" value="Unassembled WGS sequence"/>
</dbReference>